<proteinExistence type="inferred from homology"/>
<evidence type="ECO:0000313" key="4">
    <source>
        <dbReference type="Proteomes" id="UP000570166"/>
    </source>
</evidence>
<evidence type="ECO:0000256" key="2">
    <source>
        <dbReference type="PIRSR" id="PIRSR600760-2"/>
    </source>
</evidence>
<gene>
    <name evidence="3" type="ORF">HZF05_19495</name>
</gene>
<dbReference type="GO" id="GO:0008934">
    <property type="term" value="F:inositol monophosphate 1-phosphatase activity"/>
    <property type="evidence" value="ECO:0007669"/>
    <property type="project" value="TreeGrafter"/>
</dbReference>
<comment type="similarity">
    <text evidence="1">Belongs to the inositol monophosphatase superfamily.</text>
</comment>
<name>A0A838LBN0_9SPHN</name>
<dbReference type="PANTHER" id="PTHR20854:SF4">
    <property type="entry name" value="INOSITOL-1-MONOPHOSPHATASE-RELATED"/>
    <property type="match status" value="1"/>
</dbReference>
<dbReference type="GO" id="GO:0007165">
    <property type="term" value="P:signal transduction"/>
    <property type="evidence" value="ECO:0007669"/>
    <property type="project" value="TreeGrafter"/>
</dbReference>
<feature type="binding site" evidence="2">
    <location>
        <position position="93"/>
    </location>
    <ligand>
        <name>Mg(2+)</name>
        <dbReference type="ChEBI" id="CHEBI:18420"/>
        <label>2</label>
    </ligand>
</feature>
<feature type="binding site" evidence="2">
    <location>
        <position position="68"/>
    </location>
    <ligand>
        <name>Mg(2+)</name>
        <dbReference type="ChEBI" id="CHEBI:18420"/>
        <label>1</label>
        <note>catalytic</note>
    </ligand>
</feature>
<dbReference type="Pfam" id="PF00459">
    <property type="entry name" value="Inositol_P"/>
    <property type="match status" value="1"/>
</dbReference>
<feature type="binding site" evidence="2">
    <location>
        <position position="90"/>
    </location>
    <ligand>
        <name>Mg(2+)</name>
        <dbReference type="ChEBI" id="CHEBI:18420"/>
        <label>2</label>
    </ligand>
</feature>
<reference evidence="3 4" key="1">
    <citation type="submission" date="2020-07" db="EMBL/GenBank/DDBJ databases">
        <authorList>
            <person name="Sun Q."/>
        </authorList>
    </citation>
    <scope>NUCLEOTIDE SEQUENCE [LARGE SCALE GENOMIC DNA]</scope>
    <source>
        <strain evidence="3 4">CGMCC 1.13654</strain>
    </source>
</reference>
<dbReference type="SUPFAM" id="SSF56655">
    <property type="entry name" value="Carbohydrate phosphatase"/>
    <property type="match status" value="1"/>
</dbReference>
<dbReference type="RefSeq" id="WP_160364145.1">
    <property type="nucleotide sequence ID" value="NZ_JACEIB010000027.1"/>
</dbReference>
<dbReference type="PRINTS" id="PR00377">
    <property type="entry name" value="IMPHPHTASES"/>
</dbReference>
<evidence type="ECO:0000256" key="1">
    <source>
        <dbReference type="ARBA" id="ARBA00009759"/>
    </source>
</evidence>
<organism evidence="3 4">
    <name type="scientific">Sphingomonas chungangi</name>
    <dbReference type="NCBI Taxonomy" id="2683589"/>
    <lineage>
        <taxon>Bacteria</taxon>
        <taxon>Pseudomonadati</taxon>
        <taxon>Pseudomonadota</taxon>
        <taxon>Alphaproteobacteria</taxon>
        <taxon>Sphingomonadales</taxon>
        <taxon>Sphingomonadaceae</taxon>
        <taxon>Sphingomonas</taxon>
    </lineage>
</organism>
<evidence type="ECO:0000313" key="3">
    <source>
        <dbReference type="EMBL" id="MBA2936272.1"/>
    </source>
</evidence>
<keyword evidence="2" id="KW-0479">Metal-binding</keyword>
<dbReference type="Gene3D" id="3.40.190.80">
    <property type="match status" value="1"/>
</dbReference>
<protein>
    <submittedName>
        <fullName evidence="3">Inositol monophosphatase</fullName>
    </submittedName>
</protein>
<dbReference type="GO" id="GO:0046872">
    <property type="term" value="F:metal ion binding"/>
    <property type="evidence" value="ECO:0007669"/>
    <property type="project" value="UniProtKB-KW"/>
</dbReference>
<dbReference type="InterPro" id="IPR000760">
    <property type="entry name" value="Inositol_monophosphatase-like"/>
</dbReference>
<feature type="binding site" evidence="2">
    <location>
        <position position="92"/>
    </location>
    <ligand>
        <name>Mg(2+)</name>
        <dbReference type="ChEBI" id="CHEBI:18420"/>
        <label>1</label>
        <note>catalytic</note>
    </ligand>
</feature>
<dbReference type="AlphaFoldDB" id="A0A838LBN0"/>
<feature type="binding site" evidence="2">
    <location>
        <position position="214"/>
    </location>
    <ligand>
        <name>Mg(2+)</name>
        <dbReference type="ChEBI" id="CHEBI:18420"/>
        <label>1</label>
        <note>catalytic</note>
    </ligand>
</feature>
<accession>A0A838LBN0</accession>
<keyword evidence="4" id="KW-1185">Reference proteome</keyword>
<dbReference type="EMBL" id="JACEIB010000027">
    <property type="protein sequence ID" value="MBA2936272.1"/>
    <property type="molecule type" value="Genomic_DNA"/>
</dbReference>
<dbReference type="Proteomes" id="UP000570166">
    <property type="component" value="Unassembled WGS sequence"/>
</dbReference>
<comment type="caution">
    <text evidence="3">The sequence shown here is derived from an EMBL/GenBank/DDBJ whole genome shotgun (WGS) entry which is preliminary data.</text>
</comment>
<dbReference type="GO" id="GO:0006020">
    <property type="term" value="P:inositol metabolic process"/>
    <property type="evidence" value="ECO:0007669"/>
    <property type="project" value="TreeGrafter"/>
</dbReference>
<comment type="cofactor">
    <cofactor evidence="2">
        <name>Mg(2+)</name>
        <dbReference type="ChEBI" id="CHEBI:18420"/>
    </cofactor>
</comment>
<sequence>MSPLHAAVDGLMRKIGRDVVMARFRNLDAADIEQKAKDDYVTVADKLSEERLTEGLMAILPGSHVIGEEAVAADASVLDRIAQGQAWIVDPIDGTGNYAAGRTPFAIMVALAEEGIVQAGWILDPVTRRMCHAALGGGAFVDNKRIMARKTGAALPIAALATRYLPPDVRASVLARAAGHITEVEVPHCAGEQYPRVVLGTNDLALFWRSMPWDHAPGSLFVEEAGGRVARLDGTPYRLGDDRTGLLSAASPRLWDEAAKLLFG</sequence>
<dbReference type="PANTHER" id="PTHR20854">
    <property type="entry name" value="INOSITOL MONOPHOSPHATASE"/>
    <property type="match status" value="1"/>
</dbReference>
<keyword evidence="2" id="KW-0460">Magnesium</keyword>
<dbReference type="Gene3D" id="3.30.540.10">
    <property type="entry name" value="Fructose-1,6-Bisphosphatase, subunit A, domain 1"/>
    <property type="match status" value="1"/>
</dbReference>